<protein>
    <submittedName>
        <fullName evidence="1">Uncharacterized protein</fullName>
    </submittedName>
</protein>
<proteinExistence type="predicted"/>
<dbReference type="EMBL" id="JAIWYP010000008">
    <property type="protein sequence ID" value="KAH3786818.1"/>
    <property type="molecule type" value="Genomic_DNA"/>
</dbReference>
<dbReference type="AlphaFoldDB" id="A0A9D4EW01"/>
<evidence type="ECO:0000313" key="1">
    <source>
        <dbReference type="EMBL" id="KAH3786818.1"/>
    </source>
</evidence>
<keyword evidence="2" id="KW-1185">Reference proteome</keyword>
<comment type="caution">
    <text evidence="1">The sequence shown here is derived from an EMBL/GenBank/DDBJ whole genome shotgun (WGS) entry which is preliminary data.</text>
</comment>
<evidence type="ECO:0000313" key="2">
    <source>
        <dbReference type="Proteomes" id="UP000828390"/>
    </source>
</evidence>
<reference evidence="1" key="2">
    <citation type="submission" date="2020-11" db="EMBL/GenBank/DDBJ databases">
        <authorList>
            <person name="McCartney M.A."/>
            <person name="Auch B."/>
            <person name="Kono T."/>
            <person name="Mallez S."/>
            <person name="Becker A."/>
            <person name="Gohl D.M."/>
            <person name="Silverstein K.A.T."/>
            <person name="Koren S."/>
            <person name="Bechman K.B."/>
            <person name="Herman A."/>
            <person name="Abrahante J.E."/>
            <person name="Garbe J."/>
        </authorList>
    </citation>
    <scope>NUCLEOTIDE SEQUENCE</scope>
    <source>
        <strain evidence="1">Duluth1</strain>
        <tissue evidence="1">Whole animal</tissue>
    </source>
</reference>
<dbReference type="Proteomes" id="UP000828390">
    <property type="component" value="Unassembled WGS sequence"/>
</dbReference>
<name>A0A9D4EW01_DREPO</name>
<reference evidence="1" key="1">
    <citation type="journal article" date="2019" name="bioRxiv">
        <title>The Genome of the Zebra Mussel, Dreissena polymorpha: A Resource for Invasive Species Research.</title>
        <authorList>
            <person name="McCartney M.A."/>
            <person name="Auch B."/>
            <person name="Kono T."/>
            <person name="Mallez S."/>
            <person name="Zhang Y."/>
            <person name="Obille A."/>
            <person name="Becker A."/>
            <person name="Abrahante J.E."/>
            <person name="Garbe J."/>
            <person name="Badalamenti J.P."/>
            <person name="Herman A."/>
            <person name="Mangelson H."/>
            <person name="Liachko I."/>
            <person name="Sullivan S."/>
            <person name="Sone E.D."/>
            <person name="Koren S."/>
            <person name="Silverstein K.A.T."/>
            <person name="Beckman K.B."/>
            <person name="Gohl D.M."/>
        </authorList>
    </citation>
    <scope>NUCLEOTIDE SEQUENCE</scope>
    <source>
        <strain evidence="1">Duluth1</strain>
        <tissue evidence="1">Whole animal</tissue>
    </source>
</reference>
<gene>
    <name evidence="1" type="ORF">DPMN_164929</name>
</gene>
<organism evidence="1 2">
    <name type="scientific">Dreissena polymorpha</name>
    <name type="common">Zebra mussel</name>
    <name type="synonym">Mytilus polymorpha</name>
    <dbReference type="NCBI Taxonomy" id="45954"/>
    <lineage>
        <taxon>Eukaryota</taxon>
        <taxon>Metazoa</taxon>
        <taxon>Spiralia</taxon>
        <taxon>Lophotrochozoa</taxon>
        <taxon>Mollusca</taxon>
        <taxon>Bivalvia</taxon>
        <taxon>Autobranchia</taxon>
        <taxon>Heteroconchia</taxon>
        <taxon>Euheterodonta</taxon>
        <taxon>Imparidentia</taxon>
        <taxon>Neoheterodontei</taxon>
        <taxon>Myida</taxon>
        <taxon>Dreissenoidea</taxon>
        <taxon>Dreissenidae</taxon>
        <taxon>Dreissena</taxon>
    </lineage>
</organism>
<sequence>MLGTKQKCGYGEVVLVGNSTHLAKLRGGLHSRSNLKITTLGVFPASQRLKCHMAVSCLVPVPNLSINLKEDGNQATLTFINDNERSTPIEKLQLTQSDWLGLLHRSPL</sequence>
<accession>A0A9D4EW01</accession>